<keyword evidence="6 10" id="KW-1133">Transmembrane helix</keyword>
<evidence type="ECO:0000256" key="6">
    <source>
        <dbReference type="ARBA" id="ARBA00022989"/>
    </source>
</evidence>
<keyword evidence="5 10" id="KW-0552">Olfaction</keyword>
<feature type="transmembrane region" description="Helical" evidence="10">
    <location>
        <begin position="360"/>
        <end position="388"/>
    </location>
</feature>
<keyword evidence="8 10" id="KW-0675">Receptor</keyword>
<dbReference type="OrthoDB" id="7547155at2759"/>
<proteinExistence type="inferred from homology"/>
<protein>
    <recommendedName>
        <fullName evidence="10">Odorant receptor</fullName>
    </recommendedName>
</protein>
<dbReference type="PANTHER" id="PTHR21137">
    <property type="entry name" value="ODORANT RECEPTOR"/>
    <property type="match status" value="1"/>
</dbReference>
<evidence type="ECO:0000313" key="12">
    <source>
        <dbReference type="RefSeq" id="XP_024872067.1"/>
    </source>
</evidence>
<feature type="transmembrane region" description="Helical" evidence="10">
    <location>
        <begin position="120"/>
        <end position="142"/>
    </location>
</feature>
<evidence type="ECO:0000256" key="2">
    <source>
        <dbReference type="ARBA" id="ARBA00022475"/>
    </source>
</evidence>
<feature type="transmembrane region" description="Helical" evidence="10">
    <location>
        <begin position="173"/>
        <end position="194"/>
    </location>
</feature>
<accession>A0A6J1PQM3</accession>
<evidence type="ECO:0000313" key="11">
    <source>
        <dbReference type="Proteomes" id="UP000504618"/>
    </source>
</evidence>
<keyword evidence="7 10" id="KW-0472">Membrane</keyword>
<gene>
    <name evidence="12" type="primary">LOC112454744</name>
</gene>
<evidence type="ECO:0000256" key="5">
    <source>
        <dbReference type="ARBA" id="ARBA00022725"/>
    </source>
</evidence>
<keyword evidence="3 10" id="KW-0716">Sensory transduction</keyword>
<dbReference type="Pfam" id="PF02949">
    <property type="entry name" value="7tm_6"/>
    <property type="match status" value="1"/>
</dbReference>
<keyword evidence="2" id="KW-1003">Cell membrane</keyword>
<dbReference type="GO" id="GO:0007165">
    <property type="term" value="P:signal transduction"/>
    <property type="evidence" value="ECO:0007669"/>
    <property type="project" value="UniProtKB-KW"/>
</dbReference>
<dbReference type="GO" id="GO:0005549">
    <property type="term" value="F:odorant binding"/>
    <property type="evidence" value="ECO:0007669"/>
    <property type="project" value="InterPro"/>
</dbReference>
<feature type="transmembrane region" description="Helical" evidence="10">
    <location>
        <begin position="291"/>
        <end position="312"/>
    </location>
</feature>
<dbReference type="GO" id="GO:0004984">
    <property type="term" value="F:olfactory receptor activity"/>
    <property type="evidence" value="ECO:0007669"/>
    <property type="project" value="InterPro"/>
</dbReference>
<organism evidence="11 12">
    <name type="scientific">Temnothorax curvispinosus</name>
    <dbReference type="NCBI Taxonomy" id="300111"/>
    <lineage>
        <taxon>Eukaryota</taxon>
        <taxon>Metazoa</taxon>
        <taxon>Ecdysozoa</taxon>
        <taxon>Arthropoda</taxon>
        <taxon>Hexapoda</taxon>
        <taxon>Insecta</taxon>
        <taxon>Pterygota</taxon>
        <taxon>Neoptera</taxon>
        <taxon>Endopterygota</taxon>
        <taxon>Hymenoptera</taxon>
        <taxon>Apocrita</taxon>
        <taxon>Aculeata</taxon>
        <taxon>Formicoidea</taxon>
        <taxon>Formicidae</taxon>
        <taxon>Myrmicinae</taxon>
        <taxon>Temnothorax</taxon>
    </lineage>
</organism>
<feature type="transmembrane region" description="Helical" evidence="10">
    <location>
        <begin position="33"/>
        <end position="52"/>
    </location>
</feature>
<comment type="subcellular location">
    <subcellularLocation>
        <location evidence="1 10">Cell membrane</location>
        <topology evidence="1 10">Multi-pass membrane protein</topology>
    </subcellularLocation>
</comment>
<evidence type="ECO:0000256" key="9">
    <source>
        <dbReference type="ARBA" id="ARBA00023224"/>
    </source>
</evidence>
<dbReference type="GeneID" id="112454744"/>
<name>A0A6J1PQM3_9HYME</name>
<keyword evidence="9 10" id="KW-0807">Transducer</keyword>
<dbReference type="RefSeq" id="XP_024872067.1">
    <property type="nucleotide sequence ID" value="XM_025016299.1"/>
</dbReference>
<evidence type="ECO:0000256" key="7">
    <source>
        <dbReference type="ARBA" id="ARBA00023136"/>
    </source>
</evidence>
<evidence type="ECO:0000256" key="10">
    <source>
        <dbReference type="RuleBase" id="RU351113"/>
    </source>
</evidence>
<evidence type="ECO:0000256" key="8">
    <source>
        <dbReference type="ARBA" id="ARBA00023170"/>
    </source>
</evidence>
<reference evidence="12" key="1">
    <citation type="submission" date="2025-08" db="UniProtKB">
        <authorList>
            <consortium name="RefSeq"/>
        </authorList>
    </citation>
    <scope>IDENTIFICATION</scope>
    <source>
        <tissue evidence="12">Whole body</tissue>
    </source>
</reference>
<keyword evidence="4 10" id="KW-0812">Transmembrane</keyword>
<evidence type="ECO:0000256" key="1">
    <source>
        <dbReference type="ARBA" id="ARBA00004651"/>
    </source>
</evidence>
<dbReference type="Proteomes" id="UP000504618">
    <property type="component" value="Unplaced"/>
</dbReference>
<evidence type="ECO:0000256" key="4">
    <source>
        <dbReference type="ARBA" id="ARBA00022692"/>
    </source>
</evidence>
<comment type="similarity">
    <text evidence="10">Belongs to the insect chemoreceptor superfamily. Heteromeric odorant receptor channel (TC 1.A.69) family.</text>
</comment>
<dbReference type="InterPro" id="IPR004117">
    <property type="entry name" value="7tm6_olfct_rcpt"/>
</dbReference>
<feature type="transmembrane region" description="Helical" evidence="10">
    <location>
        <begin position="266"/>
        <end position="285"/>
    </location>
</feature>
<keyword evidence="11" id="KW-1185">Reference proteome</keyword>
<feature type="transmembrane region" description="Helical" evidence="10">
    <location>
        <begin position="58"/>
        <end position="76"/>
    </location>
</feature>
<dbReference type="PANTHER" id="PTHR21137:SF35">
    <property type="entry name" value="ODORANT RECEPTOR 19A-RELATED"/>
    <property type="match status" value="1"/>
</dbReference>
<sequence>MDFFNNEYYITRHLMESIGLWPYQKPERRMVRVLCVSFILIQTILLQLATFITHEYSTSLFIEVFSFSILCMIYLLKYNTVYFNSNHVKNLFDQIQCDWKLIKNMDELKIIKKYAYKTRFYAIFSGSIVYPGTFLFLLIIFVPDFLDLIKPLDEPRQRQLPVQMECFLDQDRYFYFISLIIIIVAFVGMTVIMATENMYMIFVQHSCALFELISYRLTCAFDTCSSKTTPSKTKCRLCTKLLSAFSTHQHCLEFIENMQHKFSTSYFVLFVFGVGSASVNMFRLFEAVTMLNIFEAIATGLFVYAHMAYGFFMNYFGQDIIDHSEYFFQQIYSTQWYRAPLYAQKLLLMTLRQSTKNSKIIVGGLFVMSLEGLATLVSMSLSYCMVMYSVRK</sequence>
<dbReference type="GO" id="GO:0005886">
    <property type="term" value="C:plasma membrane"/>
    <property type="evidence" value="ECO:0007669"/>
    <property type="project" value="UniProtKB-SubCell"/>
</dbReference>
<dbReference type="AlphaFoldDB" id="A0A6J1PQM3"/>
<evidence type="ECO:0000256" key="3">
    <source>
        <dbReference type="ARBA" id="ARBA00022606"/>
    </source>
</evidence>